<dbReference type="InterPro" id="IPR017972">
    <property type="entry name" value="Cyt_P450_CS"/>
</dbReference>
<accession>A0A4U5NJG7</accession>
<dbReference type="GO" id="GO:0005506">
    <property type="term" value="F:iron ion binding"/>
    <property type="evidence" value="ECO:0007669"/>
    <property type="project" value="InterPro"/>
</dbReference>
<evidence type="ECO:0000256" key="7">
    <source>
        <dbReference type="ARBA" id="ARBA00023033"/>
    </source>
</evidence>
<comment type="cofactor">
    <cofactor evidence="1 8">
        <name>heme</name>
        <dbReference type="ChEBI" id="CHEBI:30413"/>
    </cofactor>
</comment>
<evidence type="ECO:0000256" key="5">
    <source>
        <dbReference type="ARBA" id="ARBA00023002"/>
    </source>
</evidence>
<keyword evidence="11" id="KW-1185">Reference proteome</keyword>
<reference evidence="10 11" key="1">
    <citation type="journal article" date="2015" name="Genome Biol.">
        <title>Comparative genomics of Steinernema reveals deeply conserved gene regulatory networks.</title>
        <authorList>
            <person name="Dillman A.R."/>
            <person name="Macchietto M."/>
            <person name="Porter C.F."/>
            <person name="Rogers A."/>
            <person name="Williams B."/>
            <person name="Antoshechkin I."/>
            <person name="Lee M.M."/>
            <person name="Goodwin Z."/>
            <person name="Lu X."/>
            <person name="Lewis E.E."/>
            <person name="Goodrich-Blair H."/>
            <person name="Stock S.P."/>
            <person name="Adams B.J."/>
            <person name="Sternberg P.W."/>
            <person name="Mortazavi A."/>
        </authorList>
    </citation>
    <scope>NUCLEOTIDE SEQUENCE [LARGE SCALE GENOMIC DNA]</scope>
    <source>
        <strain evidence="10 11">ALL</strain>
    </source>
</reference>
<evidence type="ECO:0000313" key="10">
    <source>
        <dbReference type="EMBL" id="TKR83026.1"/>
    </source>
</evidence>
<dbReference type="SUPFAM" id="SSF48264">
    <property type="entry name" value="Cytochrome P450"/>
    <property type="match status" value="1"/>
</dbReference>
<dbReference type="InterPro" id="IPR002401">
    <property type="entry name" value="Cyt_P450_E_grp-I"/>
</dbReference>
<evidence type="ECO:0008006" key="12">
    <source>
        <dbReference type="Google" id="ProtNLM"/>
    </source>
</evidence>
<keyword evidence="7 9" id="KW-0503">Monooxygenase</keyword>
<evidence type="ECO:0000256" key="4">
    <source>
        <dbReference type="ARBA" id="ARBA00022723"/>
    </source>
</evidence>
<evidence type="ECO:0000256" key="3">
    <source>
        <dbReference type="ARBA" id="ARBA00022617"/>
    </source>
</evidence>
<evidence type="ECO:0000256" key="8">
    <source>
        <dbReference type="PIRSR" id="PIRSR602401-1"/>
    </source>
</evidence>
<dbReference type="PANTHER" id="PTHR24292:SF102">
    <property type="entry name" value="CYTOCHROME P450 FAMILY-RELATED"/>
    <property type="match status" value="1"/>
</dbReference>
<name>A0A4U5NJG7_STECR</name>
<evidence type="ECO:0000313" key="11">
    <source>
        <dbReference type="Proteomes" id="UP000298663"/>
    </source>
</evidence>
<evidence type="ECO:0000256" key="1">
    <source>
        <dbReference type="ARBA" id="ARBA00001971"/>
    </source>
</evidence>
<evidence type="ECO:0000256" key="6">
    <source>
        <dbReference type="ARBA" id="ARBA00023004"/>
    </source>
</evidence>
<protein>
    <recommendedName>
        <fullName evidence="12">Cytochrome P450</fullName>
    </recommendedName>
</protein>
<dbReference type="PRINTS" id="PR00463">
    <property type="entry name" value="EP450I"/>
</dbReference>
<keyword evidence="6 8" id="KW-0408">Iron</keyword>
<keyword evidence="4 8" id="KW-0479">Metal-binding</keyword>
<reference evidence="10 11" key="2">
    <citation type="journal article" date="2019" name="G3 (Bethesda)">
        <title>Hybrid Assembly of the Genome of the Entomopathogenic Nematode Steinernema carpocapsae Identifies the X-Chromosome.</title>
        <authorList>
            <person name="Serra L."/>
            <person name="Macchietto M."/>
            <person name="Macias-Munoz A."/>
            <person name="McGill C.J."/>
            <person name="Rodriguez I.M."/>
            <person name="Rodriguez B."/>
            <person name="Murad R."/>
            <person name="Mortazavi A."/>
        </authorList>
    </citation>
    <scope>NUCLEOTIDE SEQUENCE [LARGE SCALE GENOMIC DNA]</scope>
    <source>
        <strain evidence="10 11">ALL</strain>
    </source>
</reference>
<dbReference type="GO" id="GO:0016705">
    <property type="term" value="F:oxidoreductase activity, acting on paired donors, with incorporation or reduction of molecular oxygen"/>
    <property type="evidence" value="ECO:0007669"/>
    <property type="project" value="InterPro"/>
</dbReference>
<evidence type="ECO:0000256" key="9">
    <source>
        <dbReference type="RuleBase" id="RU000461"/>
    </source>
</evidence>
<dbReference type="InterPro" id="IPR050476">
    <property type="entry name" value="Insect_CytP450_Detox"/>
</dbReference>
<dbReference type="InterPro" id="IPR001128">
    <property type="entry name" value="Cyt_P450"/>
</dbReference>
<dbReference type="PRINTS" id="PR00385">
    <property type="entry name" value="P450"/>
</dbReference>
<dbReference type="GO" id="GO:0004497">
    <property type="term" value="F:monooxygenase activity"/>
    <property type="evidence" value="ECO:0007669"/>
    <property type="project" value="UniProtKB-KW"/>
</dbReference>
<keyword evidence="3 8" id="KW-0349">Heme</keyword>
<dbReference type="InterPro" id="IPR036396">
    <property type="entry name" value="Cyt_P450_sf"/>
</dbReference>
<sequence length="513" mass="58853">MFLLFFVLLGGVFFLPAWLVYRRFQSLKLLKTCGFPIVPSKSLFLGNLSESLDAQTPFTFSKWRQKLGPTFGIMHGAQPTIVTSDVELIHQICSKNFSYFHSRMVEPFAADPDNSDTVHMFGARGARWKRLRSTASLAVSNANLKKLFPSIVSSADWFLEDLSCTLNTSIPLHSSFQRLTSDVIGRCAFGVKDRLRNSHYLTLFQKAFGCTPNKNWTNSLNLQWILPEIGPLWKWTMKQMQVLRTEKSPLEMYDDLIAKLSKERSPDEGKSDFLQFFKNVEDPAWNLWITKNDQRTKMAEIKIVKKMTEGETRAQSRFISIAGFDTTANSLTYLCHLLALHPECLDRVAEEVDALPDPITYESLQNMTYLHAAICETLRLYPHASPLQSRLCIEDCQIGSHHFPKGVALMFDTWSAHKNPDYWGEDVLSFRPERFLGDEAKRNAKFWMAFGVGPRQCIGMRFAILEEKVVMAKLLKRLRIIQVEPKEPLLTFRDTGTIWPERINGTFVKRVDL</sequence>
<dbReference type="OrthoDB" id="2789670at2759"/>
<keyword evidence="5 9" id="KW-0560">Oxidoreductase</keyword>
<dbReference type="Pfam" id="PF00067">
    <property type="entry name" value="p450"/>
    <property type="match status" value="1"/>
</dbReference>
<proteinExistence type="inferred from homology"/>
<comment type="similarity">
    <text evidence="2 9">Belongs to the cytochrome P450 family.</text>
</comment>
<comment type="caution">
    <text evidence="10">The sequence shown here is derived from an EMBL/GenBank/DDBJ whole genome shotgun (WGS) entry which is preliminary data.</text>
</comment>
<dbReference type="Gene3D" id="1.10.630.10">
    <property type="entry name" value="Cytochrome P450"/>
    <property type="match status" value="1"/>
</dbReference>
<dbReference type="STRING" id="34508.A0A4U5NJG7"/>
<evidence type="ECO:0000256" key="2">
    <source>
        <dbReference type="ARBA" id="ARBA00010617"/>
    </source>
</evidence>
<dbReference type="PROSITE" id="PS00086">
    <property type="entry name" value="CYTOCHROME_P450"/>
    <property type="match status" value="1"/>
</dbReference>
<feature type="binding site" description="axial binding residue" evidence="8">
    <location>
        <position position="457"/>
    </location>
    <ligand>
        <name>heme</name>
        <dbReference type="ChEBI" id="CHEBI:30413"/>
    </ligand>
    <ligandPart>
        <name>Fe</name>
        <dbReference type="ChEBI" id="CHEBI:18248"/>
    </ligandPart>
</feature>
<organism evidence="10 11">
    <name type="scientific">Steinernema carpocapsae</name>
    <name type="common">Entomopathogenic nematode</name>
    <dbReference type="NCBI Taxonomy" id="34508"/>
    <lineage>
        <taxon>Eukaryota</taxon>
        <taxon>Metazoa</taxon>
        <taxon>Ecdysozoa</taxon>
        <taxon>Nematoda</taxon>
        <taxon>Chromadorea</taxon>
        <taxon>Rhabditida</taxon>
        <taxon>Tylenchina</taxon>
        <taxon>Panagrolaimomorpha</taxon>
        <taxon>Strongyloidoidea</taxon>
        <taxon>Steinernematidae</taxon>
        <taxon>Steinernema</taxon>
    </lineage>
</organism>
<gene>
    <name evidence="10" type="ORF">L596_016681</name>
</gene>
<dbReference type="Proteomes" id="UP000298663">
    <property type="component" value="Unassembled WGS sequence"/>
</dbReference>
<dbReference type="PANTHER" id="PTHR24292">
    <property type="entry name" value="CYTOCHROME P450"/>
    <property type="match status" value="1"/>
</dbReference>
<dbReference type="GO" id="GO:0020037">
    <property type="term" value="F:heme binding"/>
    <property type="evidence" value="ECO:0007669"/>
    <property type="project" value="InterPro"/>
</dbReference>
<dbReference type="EMBL" id="AZBU02000004">
    <property type="protein sequence ID" value="TKR83026.1"/>
    <property type="molecule type" value="Genomic_DNA"/>
</dbReference>
<dbReference type="AlphaFoldDB" id="A0A4U5NJG7"/>